<dbReference type="Proteomes" id="UP000184749">
    <property type="component" value="Chromosome"/>
</dbReference>
<dbReference type="AlphaFoldDB" id="A0A1L5NDP1"/>
<evidence type="ECO:0000313" key="1">
    <source>
        <dbReference type="EMBL" id="APO66024.1"/>
    </source>
</evidence>
<organism evidence="1 2">
    <name type="scientific">Rhizobium gallicum</name>
    <dbReference type="NCBI Taxonomy" id="56730"/>
    <lineage>
        <taxon>Bacteria</taxon>
        <taxon>Pseudomonadati</taxon>
        <taxon>Pseudomonadota</taxon>
        <taxon>Alphaproteobacteria</taxon>
        <taxon>Hyphomicrobiales</taxon>
        <taxon>Rhizobiaceae</taxon>
        <taxon>Rhizobium/Agrobacterium group</taxon>
        <taxon>Rhizobium</taxon>
    </lineage>
</organism>
<protein>
    <submittedName>
        <fullName evidence="1">Uncharacterized protein</fullName>
    </submittedName>
</protein>
<gene>
    <name evidence="1" type="ORF">IE4872_CH00357</name>
</gene>
<dbReference type="EMBL" id="CP017101">
    <property type="protein sequence ID" value="APO66024.1"/>
    <property type="molecule type" value="Genomic_DNA"/>
</dbReference>
<accession>A0A1L5NDP1</accession>
<evidence type="ECO:0000313" key="2">
    <source>
        <dbReference type="Proteomes" id="UP000184749"/>
    </source>
</evidence>
<sequence length="96" mass="10424">MTSAFVPRICGWQVQMNLRCLIVEYVEELGSQRLVHGPYGRTAAEGGRLPETALASELRFVITPQKQHFFAHDIGNRIGAGAAITAHHPAVADAIS</sequence>
<dbReference type="STRING" id="56730.IE4872_CH00357"/>
<reference evidence="1 2" key="1">
    <citation type="submission" date="2016-09" db="EMBL/GenBank/DDBJ databases">
        <title>The complete genome sequences of Rhizobium gallicum, symbiovars gallicum and phaseoli, symbionts associated to common bean (Phaseolus vulgaris).</title>
        <authorList>
            <person name="Bustos P."/>
            <person name="Santamaria R.I."/>
            <person name="Perez-Carrascal O.M."/>
            <person name="Juarez S."/>
            <person name="Lozano L."/>
            <person name="Martinez-Flores I."/>
            <person name="Martinez-Romero E."/>
            <person name="Cevallos M."/>
            <person name="Romero D."/>
            <person name="Davila G."/>
            <person name="Gonzalez V."/>
        </authorList>
    </citation>
    <scope>NUCLEOTIDE SEQUENCE [LARGE SCALE GENOMIC DNA]</scope>
    <source>
        <strain evidence="1 2">IE4872</strain>
    </source>
</reference>
<proteinExistence type="predicted"/>
<name>A0A1L5NDP1_9HYPH</name>